<evidence type="ECO:0000256" key="1">
    <source>
        <dbReference type="SAM" id="SignalP"/>
    </source>
</evidence>
<feature type="chain" id="PRO_5008685678" evidence="1">
    <location>
        <begin position="20"/>
        <end position="173"/>
    </location>
</feature>
<dbReference type="Proteomes" id="UP000199205">
    <property type="component" value="Unassembled WGS sequence"/>
</dbReference>
<dbReference type="EMBL" id="FMAF01000014">
    <property type="protein sequence ID" value="SCB41752.1"/>
    <property type="molecule type" value="Genomic_DNA"/>
</dbReference>
<accession>A0A1C3WNT2</accession>
<organism evidence="2 3">
    <name type="scientific">Rhizobium lusitanum</name>
    <dbReference type="NCBI Taxonomy" id="293958"/>
    <lineage>
        <taxon>Bacteria</taxon>
        <taxon>Pseudomonadati</taxon>
        <taxon>Pseudomonadota</taxon>
        <taxon>Alphaproteobacteria</taxon>
        <taxon>Hyphomicrobiales</taxon>
        <taxon>Rhizobiaceae</taxon>
        <taxon>Rhizobium/Agrobacterium group</taxon>
        <taxon>Rhizobium</taxon>
    </lineage>
</organism>
<gene>
    <name evidence="2" type="ORF">GA0061101_11473</name>
</gene>
<reference evidence="2 3" key="1">
    <citation type="submission" date="2016-08" db="EMBL/GenBank/DDBJ databases">
        <authorList>
            <person name="Seilhamer J.J."/>
        </authorList>
    </citation>
    <scope>NUCLEOTIDE SEQUENCE [LARGE SCALE GENOMIC DNA]</scope>
    <source>
        <strain evidence="2 3">P1-7</strain>
    </source>
</reference>
<proteinExistence type="predicted"/>
<dbReference type="AlphaFoldDB" id="A0A1C3WNT2"/>
<evidence type="ECO:0000313" key="3">
    <source>
        <dbReference type="Proteomes" id="UP000199205"/>
    </source>
</evidence>
<feature type="signal peptide" evidence="1">
    <location>
        <begin position="1"/>
        <end position="19"/>
    </location>
</feature>
<sequence length="173" mass="19175">MRQVLILIFAMTFAAVAHADPLADLATAQKAVIEAWTKVPFSQQNVIFVAEPSTGYGVYKKRDSNVFKPGEPIFSYAEPIGYGWKQLPDSLYELHLVADLDIIDASGEVVWSKKGFLDSDLQSHKQNLEFKLDMTLNVDGAPAGKYKLHYTLYDMTSGKTSSFDQDFEIASAG</sequence>
<protein>
    <submittedName>
        <fullName evidence="2">Uncharacterized protein</fullName>
    </submittedName>
</protein>
<keyword evidence="1" id="KW-0732">Signal</keyword>
<name>A0A1C3WNT2_9HYPH</name>
<evidence type="ECO:0000313" key="2">
    <source>
        <dbReference type="EMBL" id="SCB41752.1"/>
    </source>
</evidence>
<dbReference type="RefSeq" id="WP_037197663.1">
    <property type="nucleotide sequence ID" value="NZ_FMAF01000014.1"/>
</dbReference>